<keyword evidence="4" id="KW-1185">Reference proteome</keyword>
<dbReference type="EMBL" id="CP073078">
    <property type="protein sequence ID" value="QUD89944.1"/>
    <property type="molecule type" value="Genomic_DNA"/>
</dbReference>
<feature type="compositionally biased region" description="Basic and acidic residues" evidence="1">
    <location>
        <begin position="57"/>
        <end position="69"/>
    </location>
</feature>
<organism evidence="3 4">
    <name type="scientific">Phenylobacterium montanum</name>
    <dbReference type="NCBI Taxonomy" id="2823693"/>
    <lineage>
        <taxon>Bacteria</taxon>
        <taxon>Pseudomonadati</taxon>
        <taxon>Pseudomonadota</taxon>
        <taxon>Alphaproteobacteria</taxon>
        <taxon>Caulobacterales</taxon>
        <taxon>Caulobacteraceae</taxon>
        <taxon>Phenylobacterium</taxon>
    </lineage>
</organism>
<feature type="signal peptide" evidence="2">
    <location>
        <begin position="1"/>
        <end position="20"/>
    </location>
</feature>
<dbReference type="AlphaFoldDB" id="A0A975G362"/>
<name>A0A975G362_9CAUL</name>
<accession>A0A975G362</accession>
<protein>
    <submittedName>
        <fullName evidence="3">Uncharacterized protein</fullName>
    </submittedName>
</protein>
<gene>
    <name evidence="3" type="ORF">KCG34_08790</name>
</gene>
<evidence type="ECO:0000313" key="4">
    <source>
        <dbReference type="Proteomes" id="UP000676409"/>
    </source>
</evidence>
<evidence type="ECO:0000313" key="3">
    <source>
        <dbReference type="EMBL" id="QUD89944.1"/>
    </source>
</evidence>
<feature type="region of interest" description="Disordered" evidence="1">
    <location>
        <begin position="21"/>
        <end position="82"/>
    </location>
</feature>
<keyword evidence="2" id="KW-0732">Signal</keyword>
<evidence type="ECO:0000256" key="1">
    <source>
        <dbReference type="SAM" id="MobiDB-lite"/>
    </source>
</evidence>
<dbReference type="KEGG" id="caul:KCG34_08790"/>
<dbReference type="RefSeq" id="WP_211939995.1">
    <property type="nucleotide sequence ID" value="NZ_CP073078.1"/>
</dbReference>
<sequence>MAASAQILAAALAVAVVAHPAGGRSAHHGGGPPPPAPPATGIKLGPAPHYEAPPPQARRESDHDRDHDHWRRHGRLGGFEGGVWTGRSGEHLIGEAPLSGAAGGLVARPVCGVMLHWSDRQGAAERQRVC</sequence>
<evidence type="ECO:0000256" key="2">
    <source>
        <dbReference type="SAM" id="SignalP"/>
    </source>
</evidence>
<reference evidence="3" key="1">
    <citation type="submission" date="2021-04" db="EMBL/GenBank/DDBJ databases">
        <title>The complete genome sequence of Caulobacter sp. S6.</title>
        <authorList>
            <person name="Tang Y."/>
            <person name="Ouyang W."/>
            <person name="Liu Q."/>
            <person name="Huang B."/>
            <person name="Guo Z."/>
            <person name="Lei P."/>
        </authorList>
    </citation>
    <scope>NUCLEOTIDE SEQUENCE</scope>
    <source>
        <strain evidence="3">S6</strain>
    </source>
</reference>
<dbReference type="Proteomes" id="UP000676409">
    <property type="component" value="Chromosome"/>
</dbReference>
<feature type="chain" id="PRO_5037261623" evidence="2">
    <location>
        <begin position="21"/>
        <end position="130"/>
    </location>
</feature>
<proteinExistence type="predicted"/>